<keyword evidence="5" id="KW-1185">Reference proteome</keyword>
<feature type="signal peptide" evidence="2">
    <location>
        <begin position="1"/>
        <end position="19"/>
    </location>
</feature>
<accession>A0ABP8JE68</accession>
<dbReference type="EMBL" id="BAABHA010000013">
    <property type="protein sequence ID" value="GAA4389365.1"/>
    <property type="molecule type" value="Genomic_DNA"/>
</dbReference>
<dbReference type="SUPFAM" id="SSF56935">
    <property type="entry name" value="Porins"/>
    <property type="match status" value="1"/>
</dbReference>
<feature type="chain" id="PRO_5047398291" evidence="2">
    <location>
        <begin position="20"/>
        <end position="786"/>
    </location>
</feature>
<dbReference type="InterPro" id="IPR041700">
    <property type="entry name" value="OMP_b-brl_3"/>
</dbReference>
<dbReference type="Pfam" id="PF14905">
    <property type="entry name" value="OMP_b-brl_3"/>
    <property type="match status" value="1"/>
</dbReference>
<name>A0ABP8JE68_9BACT</name>
<dbReference type="Pfam" id="PF13620">
    <property type="entry name" value="CarboxypepD_reg"/>
    <property type="match status" value="1"/>
</dbReference>
<keyword evidence="1" id="KW-0175">Coiled coil</keyword>
<evidence type="ECO:0000256" key="2">
    <source>
        <dbReference type="SAM" id="SignalP"/>
    </source>
</evidence>
<reference evidence="5" key="1">
    <citation type="journal article" date="2019" name="Int. J. Syst. Evol. Microbiol.">
        <title>The Global Catalogue of Microorganisms (GCM) 10K type strain sequencing project: providing services to taxonomists for standard genome sequencing and annotation.</title>
        <authorList>
            <consortium name="The Broad Institute Genomics Platform"/>
            <consortium name="The Broad Institute Genome Sequencing Center for Infectious Disease"/>
            <person name="Wu L."/>
            <person name="Ma J."/>
        </authorList>
    </citation>
    <scope>NUCLEOTIDE SEQUENCE [LARGE SCALE GENOMIC DNA]</scope>
    <source>
        <strain evidence="5">JCM 17924</strain>
    </source>
</reference>
<dbReference type="SUPFAM" id="SSF49464">
    <property type="entry name" value="Carboxypeptidase regulatory domain-like"/>
    <property type="match status" value="1"/>
</dbReference>
<gene>
    <name evidence="4" type="ORF">GCM10023186_36630</name>
</gene>
<evidence type="ECO:0000259" key="3">
    <source>
        <dbReference type="Pfam" id="PF14905"/>
    </source>
</evidence>
<comment type="caution">
    <text evidence="4">The sequence shown here is derived from an EMBL/GenBank/DDBJ whole genome shotgun (WGS) entry which is preliminary data.</text>
</comment>
<dbReference type="Gene3D" id="2.60.40.1120">
    <property type="entry name" value="Carboxypeptidase-like, regulatory domain"/>
    <property type="match status" value="1"/>
</dbReference>
<dbReference type="Proteomes" id="UP001500454">
    <property type="component" value="Unassembled WGS sequence"/>
</dbReference>
<dbReference type="InterPro" id="IPR037066">
    <property type="entry name" value="Plug_dom_sf"/>
</dbReference>
<dbReference type="InterPro" id="IPR008969">
    <property type="entry name" value="CarboxyPept-like_regulatory"/>
</dbReference>
<protein>
    <submittedName>
        <fullName evidence="4">Outer membrane beta-barrel family protein</fullName>
    </submittedName>
</protein>
<feature type="coiled-coil region" evidence="1">
    <location>
        <begin position="757"/>
        <end position="784"/>
    </location>
</feature>
<feature type="domain" description="Outer membrane protein beta-barrel" evidence="3">
    <location>
        <begin position="367"/>
        <end position="757"/>
    </location>
</feature>
<proteinExistence type="predicted"/>
<evidence type="ECO:0000313" key="4">
    <source>
        <dbReference type="EMBL" id="GAA4389365.1"/>
    </source>
</evidence>
<keyword evidence="2" id="KW-0732">Signal</keyword>
<organism evidence="4 5">
    <name type="scientific">Hymenobacter koreensis</name>
    <dbReference type="NCBI Taxonomy" id="1084523"/>
    <lineage>
        <taxon>Bacteria</taxon>
        <taxon>Pseudomonadati</taxon>
        <taxon>Bacteroidota</taxon>
        <taxon>Cytophagia</taxon>
        <taxon>Cytophagales</taxon>
        <taxon>Hymenobacteraceae</taxon>
        <taxon>Hymenobacter</taxon>
    </lineage>
</organism>
<dbReference type="PANTHER" id="PTHR40980:SF4">
    <property type="entry name" value="TONB-DEPENDENT RECEPTOR-LIKE BETA-BARREL DOMAIN-CONTAINING PROTEIN"/>
    <property type="match status" value="1"/>
</dbReference>
<dbReference type="PANTHER" id="PTHR40980">
    <property type="entry name" value="PLUG DOMAIN-CONTAINING PROTEIN"/>
    <property type="match status" value="1"/>
</dbReference>
<dbReference type="Gene3D" id="2.170.130.10">
    <property type="entry name" value="TonB-dependent receptor, plug domain"/>
    <property type="match status" value="1"/>
</dbReference>
<sequence length="786" mass="87199">MKALFTLCLTATPAFLSLAQTPGTVAGRLVDEQQQPLPFATVLLRPLQDTTQVTVAESGADGSYRFPLVAGGRYRITASLLGYYTQRTAPFEVGRAGVQLSPLTLVSAAQQLKGVEVVGQKPLLEMRGGKVIVNVAGSVTAGATALEALQQVPGLLVLNDRVSIAGRQGVVIFIDGRTTRYTDVVNVLKDFPSSNIERIEVMSQPDASFDAAGNAGIINIILKKDVDLGTSGTVSANVGYGRFGKAGTALDFNHRRGKLNVFGSYGLARRKTYEQLNTVRNPDAPGLRYEQRSFQPRTATVNTFRLGADYYLSKRQTLGVLVNGYTNLTRAEAENSVTTPDGTAVDTRNRTRRRTDTYAANLNYRLQLDTLGRELSADADYSRYASGSFGQVQNDFSNGPAENLRNDQRVAIGLRSGRLDYRWPLRPTLKLQLGAKTSKADIRTHLDLAGGSNARQEAFHFEETIQAGYVQAEGEHLGFRWQAGLRGEWTDNRGQFTKNNANDVRFTRHYGQLFPTLSVDRVLHKAVGLNAAYSRRIDRPSYQDLNPNIVYLDPYTQQRGNPSLLPEFAHNYKLALTYDQQPFIVLDYSRTNGIISLVTETEGAQIYSIPRNLDHQNSYSASLNVPLSFVKQLTGYAGVSVARNEYVYLDENRPARQARTAATFYGQANVQLPHQWKLEASGFYQTAGLDGILRYRAFGNLNVGGQKNMLDGRATLRLTVNDVLFTNQQRGRVDFQQNDVRFVSYRESRQARISFSYKLGNQKLKAARKRATSLEEERGRVKTDKE</sequence>
<evidence type="ECO:0000256" key="1">
    <source>
        <dbReference type="SAM" id="Coils"/>
    </source>
</evidence>
<dbReference type="RefSeq" id="WP_345226713.1">
    <property type="nucleotide sequence ID" value="NZ_BAABHA010000013.1"/>
</dbReference>
<evidence type="ECO:0000313" key="5">
    <source>
        <dbReference type="Proteomes" id="UP001500454"/>
    </source>
</evidence>